<gene>
    <name evidence="6" type="primary">LOC108993052</name>
</gene>
<dbReference type="InterPro" id="IPR029472">
    <property type="entry name" value="Copia-like_N"/>
</dbReference>
<evidence type="ECO:0000313" key="5">
    <source>
        <dbReference type="Proteomes" id="UP000235220"/>
    </source>
</evidence>
<feature type="domain" description="GAG-pre-integrase" evidence="2">
    <location>
        <begin position="553"/>
        <end position="610"/>
    </location>
</feature>
<dbReference type="InterPro" id="IPR054722">
    <property type="entry name" value="PolX-like_BBD"/>
</dbReference>
<dbReference type="Pfam" id="PF14244">
    <property type="entry name" value="Retrotran_gag_3"/>
    <property type="match status" value="1"/>
</dbReference>
<dbReference type="GeneID" id="108993052"/>
<dbReference type="Proteomes" id="UP000235220">
    <property type="component" value="Chromosome 15"/>
</dbReference>
<dbReference type="Gramene" id="Jr15_10920_p1">
    <property type="protein sequence ID" value="cds.Jr15_10920_p1"/>
    <property type="gene ID" value="Jr15_10920"/>
</dbReference>
<keyword evidence="5" id="KW-1185">Reference proteome</keyword>
<feature type="domain" description="Retrotransposon gag" evidence="1">
    <location>
        <begin position="106"/>
        <end position="178"/>
    </location>
</feature>
<reference evidence="6" key="1">
    <citation type="submission" date="2025-08" db="UniProtKB">
        <authorList>
            <consortium name="RefSeq"/>
        </authorList>
    </citation>
    <scope>IDENTIFICATION</scope>
    <source>
        <tissue evidence="6">Leaves</tissue>
    </source>
</reference>
<dbReference type="PANTHER" id="PTHR37610">
    <property type="entry name" value="CCHC-TYPE DOMAIN-CONTAINING PROTEIN"/>
    <property type="match status" value="1"/>
</dbReference>
<dbReference type="RefSeq" id="XP_018823366.1">
    <property type="nucleotide sequence ID" value="XM_018967821.1"/>
</dbReference>
<dbReference type="AlphaFoldDB" id="A0A2I4EVD4"/>
<feature type="domain" description="Retrovirus-related Pol polyprotein from transposon TNT 1-94-like beta-barrel" evidence="4">
    <location>
        <begin position="424"/>
        <end position="496"/>
    </location>
</feature>
<dbReference type="InterPro" id="IPR025724">
    <property type="entry name" value="GAG-pre-integrase_dom"/>
</dbReference>
<dbReference type="KEGG" id="jre:108993052"/>
<sequence length="660" mass="74180">MEDTLEHFDDSSSAHSHININTLPASRFLNLGDPGNPFRLDNGDNPAVILVTDLLTTDNYATWSRAMRRALRAKNKLGFISGAIPQPIDPEDPLLELWERCNDMVVSWIQNSISPSIKSSVVFVDDAREIWLDLQDRFSQQNEPRIFQLKKTLSSLLQDNDSVSIYYSKLKTFWDELSIYDPIPACNCGSMKTLLDRYQRDCVFQFLKDLRDSYANVRDQIMLLDPLPSVTKVFSLIHQQEQQHNLISTIPSLDLMALAIKKTYPNTKFSAQPRPPFKKDRPYCSHCKILGHSLESCFKAGHAEAPVCTHCHLPGHIVDKCYKLHGYPPGHKFFSKSQSSGVFANQFSLSNASEPKEISDERVGLTRTQYQQLIALLQPRESSTAAPHSANQIQSIFNPSSPSNISGIPFCFSTYTHKLTDTPWIIDTGAIDHMVCCTSFLTTITKQVSLSVKLLNGNQVLVTHTGNVQLTKSILLKDVLCVPSFHFNLLLAKKLATSLTCCLVFFSDYCFIQDLLTWTTIGKGEVRHGLYHLLQTEVAPSTLATILSNFFKTNVPVSASVINNVAISDLWHCRLGHLSLSRLLLITDPIVKQHTSSTNEKSCCICPLAKLHKLHFPDSTHKTLRPFELIHCDLWGPCSTAAYDGSKYFLTIVDDFIRTT</sequence>
<dbReference type="OrthoDB" id="5544992at2759"/>
<proteinExistence type="predicted"/>
<evidence type="ECO:0000259" key="3">
    <source>
        <dbReference type="Pfam" id="PF14244"/>
    </source>
</evidence>
<protein>
    <submittedName>
        <fullName evidence="6">Uncharacterized protein LOC108993052</fullName>
    </submittedName>
</protein>
<dbReference type="PANTHER" id="PTHR37610:SF100">
    <property type="entry name" value="COPIA-LIKE POLYPROTEIN_RETROTRANSPOSON"/>
    <property type="match status" value="1"/>
</dbReference>
<dbReference type="STRING" id="51240.A0A2I4EVD4"/>
<evidence type="ECO:0000259" key="1">
    <source>
        <dbReference type="Pfam" id="PF03732"/>
    </source>
</evidence>
<dbReference type="Pfam" id="PF13976">
    <property type="entry name" value="gag_pre-integrs"/>
    <property type="match status" value="1"/>
</dbReference>
<name>A0A2I4EVD4_JUGRE</name>
<dbReference type="Pfam" id="PF03732">
    <property type="entry name" value="Retrotrans_gag"/>
    <property type="match status" value="1"/>
</dbReference>
<dbReference type="GO" id="GO:0003676">
    <property type="term" value="F:nucleic acid binding"/>
    <property type="evidence" value="ECO:0007669"/>
    <property type="project" value="InterPro"/>
</dbReference>
<dbReference type="Gene3D" id="3.30.420.10">
    <property type="entry name" value="Ribonuclease H-like superfamily/Ribonuclease H"/>
    <property type="match status" value="1"/>
</dbReference>
<feature type="domain" description="Retrotransposon Copia-like N-terminal" evidence="3">
    <location>
        <begin position="44"/>
        <end position="87"/>
    </location>
</feature>
<organism evidence="5 6">
    <name type="scientific">Juglans regia</name>
    <name type="common">English walnut</name>
    <dbReference type="NCBI Taxonomy" id="51240"/>
    <lineage>
        <taxon>Eukaryota</taxon>
        <taxon>Viridiplantae</taxon>
        <taxon>Streptophyta</taxon>
        <taxon>Embryophyta</taxon>
        <taxon>Tracheophyta</taxon>
        <taxon>Spermatophyta</taxon>
        <taxon>Magnoliopsida</taxon>
        <taxon>eudicotyledons</taxon>
        <taxon>Gunneridae</taxon>
        <taxon>Pentapetalae</taxon>
        <taxon>rosids</taxon>
        <taxon>fabids</taxon>
        <taxon>Fagales</taxon>
        <taxon>Juglandaceae</taxon>
        <taxon>Juglans</taxon>
    </lineage>
</organism>
<evidence type="ECO:0000259" key="2">
    <source>
        <dbReference type="Pfam" id="PF13976"/>
    </source>
</evidence>
<evidence type="ECO:0000259" key="4">
    <source>
        <dbReference type="Pfam" id="PF22936"/>
    </source>
</evidence>
<evidence type="ECO:0000313" key="6">
    <source>
        <dbReference type="RefSeq" id="XP_018823366.1"/>
    </source>
</evidence>
<dbReference type="Pfam" id="PF22936">
    <property type="entry name" value="Pol_BBD"/>
    <property type="match status" value="1"/>
</dbReference>
<dbReference type="InterPro" id="IPR036397">
    <property type="entry name" value="RNaseH_sf"/>
</dbReference>
<dbReference type="InterPro" id="IPR005162">
    <property type="entry name" value="Retrotrans_gag_dom"/>
</dbReference>
<accession>A0A2I4EVD4</accession>